<feature type="compositionally biased region" description="Basic and acidic residues" evidence="2">
    <location>
        <begin position="370"/>
        <end position="381"/>
    </location>
</feature>
<dbReference type="OrthoDB" id="5415512at2759"/>
<feature type="compositionally biased region" description="Basic and acidic residues" evidence="2">
    <location>
        <begin position="312"/>
        <end position="324"/>
    </location>
</feature>
<evidence type="ECO:0000256" key="1">
    <source>
        <dbReference type="SAM" id="Coils"/>
    </source>
</evidence>
<comment type="caution">
    <text evidence="3">The sequence shown here is derived from an EMBL/GenBank/DDBJ whole genome shotgun (WGS) entry which is preliminary data.</text>
</comment>
<sequence>MGRGRKGFRRSRSRASGLDLLGAAFGLPLFRKAQRAQKKVPQITIDYDSDSEGESYAEESTTEQSILSDDDDDDDADTISETRPYVSAPRTRATRSRTPSTVRRHQRRKPSTASTSRRSSHRRHRRPTSRRRSSTPAALTATAASFVRPSATYPSHVPVHLSSKPFCMTQPTPSFSDSALRPPFATVPVQPQQQQPMYYQPQFAIVPAPASAQVPQYVASSLAQPAFGCPQPIPQSQQATMEAANQTPDRASTDWTDDSGPYARELVRLQRKVERKMKALAQQPHNHGLRADLRKLQNQLNKTMNAAIATDRAPKEESETEHAPKVSLKSEVSQAKLSDAVGDIPPVQGAQPSREDGNEPPPIKQETEEDRDKKAMGQRDETPIAIPNRHICSACGCVRSVEFHDKHPFDPEVKPVFNFCEVCLARKIKRGLVGQHHFCFCCGQARSRSFHDQHSILPGDPILPNYCTQCLREMRADERITDESVLGMNSDSDNNEKKKKEKKKNKKKKSRMPAVEEEEDCDSLRTHLHANSRSERGRSRCSRPTTSSTEEESPYDLSYDESTDPKEHGPCSRTHHRSLETLNVPKRTSRRPAVDSPEPSYHPTRSHGSSERRAQRKSSSQFDEEPCACSTKTQASREYQAPYVEDATSRRGTPSPTVPSTSSRRKGKASSVTDNNHRDSGSTAKRVDKGPPPSASSGMANSLKSSSSGDSSGGSKTVRFKQSVDIRTPLSPTVKDEPSPIDNYRMDKERDDDAGPSRTWSSPLVPDHGNPASARFRDERRPASHYLDPDYGRFASNHPDFYHGSFREPGSVPRSTPSPGFSQGAFGKSFGSASREWDGFSSYEESPMDRNGFGAPFGHPSARMSGFTGGGKSPRSPYAQDFTETPKSQTSFRASGFGSFFNKNSQGSAKAPGGDERADPSPPMASSPDREESSSPDDRSFYSRQPYSGTYTAFTDPEYYYFGEEDESYFQSDSYAQDSNPYYTPRQRHGHGYFSEPDFGQARERAAHFWGSKRTRAHWPRTDDPIPEPIIEEVSSVGPPSPAQSIKLIEYNVLTDSSCESVSSDDSETEEVTSDDDLGESIIMKPKQLLLKSAADFEKGQDL</sequence>
<feature type="compositionally biased region" description="Basic and acidic residues" evidence="2">
    <location>
        <begin position="928"/>
        <end position="941"/>
    </location>
</feature>
<feature type="compositionally biased region" description="Low complexity" evidence="2">
    <location>
        <begin position="650"/>
        <end position="662"/>
    </location>
</feature>
<feature type="region of interest" description="Disordered" evidence="2">
    <location>
        <begin position="481"/>
        <end position="829"/>
    </location>
</feature>
<evidence type="ECO:0000313" key="4">
    <source>
        <dbReference type="Proteomes" id="UP000050424"/>
    </source>
</evidence>
<accession>A0A0P7BM97</accession>
<feature type="compositionally biased region" description="Low complexity" evidence="2">
    <location>
        <begin position="86"/>
        <end position="101"/>
    </location>
</feature>
<evidence type="ECO:0000313" key="3">
    <source>
        <dbReference type="EMBL" id="KPM41598.1"/>
    </source>
</evidence>
<dbReference type="Proteomes" id="UP000050424">
    <property type="component" value="Unassembled WGS sequence"/>
</dbReference>
<reference evidence="3 4" key="1">
    <citation type="submission" date="2015-09" db="EMBL/GenBank/DDBJ databases">
        <title>Draft genome of a European isolate of the apple canker pathogen Neonectria ditissima.</title>
        <authorList>
            <person name="Gomez-Cortecero A."/>
            <person name="Harrison R.J."/>
            <person name="Armitage A.D."/>
        </authorList>
    </citation>
    <scope>NUCLEOTIDE SEQUENCE [LARGE SCALE GENOMIC DNA]</scope>
    <source>
        <strain evidence="3 4">R09/05</strain>
    </source>
</reference>
<feature type="region of interest" description="Disordered" evidence="2">
    <location>
        <begin position="1058"/>
        <end position="1080"/>
    </location>
</feature>
<feature type="region of interest" description="Disordered" evidence="2">
    <location>
        <begin position="32"/>
        <end position="139"/>
    </location>
</feature>
<dbReference type="AlphaFoldDB" id="A0A0P7BM97"/>
<name>A0A0P7BM97_9HYPO</name>
<feature type="compositionally biased region" description="Basic and acidic residues" evidence="2">
    <location>
        <begin position="775"/>
        <end position="791"/>
    </location>
</feature>
<feature type="region of interest" description="Disordered" evidence="2">
    <location>
        <begin position="309"/>
        <end position="381"/>
    </location>
</feature>
<feature type="compositionally biased region" description="Polar residues" evidence="2">
    <location>
        <begin position="942"/>
        <end position="953"/>
    </location>
</feature>
<feature type="compositionally biased region" description="Acidic residues" evidence="2">
    <location>
        <begin position="68"/>
        <end position="78"/>
    </location>
</feature>
<feature type="compositionally biased region" description="Polar residues" evidence="2">
    <location>
        <begin position="971"/>
        <end position="982"/>
    </location>
</feature>
<feature type="compositionally biased region" description="Basic and acidic residues" evidence="2">
    <location>
        <begin position="675"/>
        <end position="689"/>
    </location>
</feature>
<feature type="compositionally biased region" description="Low complexity" evidence="2">
    <location>
        <begin position="705"/>
        <end position="715"/>
    </location>
</feature>
<feature type="coiled-coil region" evidence="1">
    <location>
        <begin position="263"/>
        <end position="306"/>
    </location>
</feature>
<protein>
    <submittedName>
        <fullName evidence="3">Uncharacterized protein</fullName>
    </submittedName>
</protein>
<feature type="compositionally biased region" description="Basic residues" evidence="2">
    <location>
        <begin position="118"/>
        <end position="133"/>
    </location>
</feature>
<feature type="compositionally biased region" description="Basic and acidic residues" evidence="2">
    <location>
        <begin position="734"/>
        <end position="755"/>
    </location>
</feature>
<feature type="compositionally biased region" description="Acidic residues" evidence="2">
    <location>
        <begin position="1063"/>
        <end position="1079"/>
    </location>
</feature>
<proteinExistence type="predicted"/>
<organism evidence="3 4">
    <name type="scientific">Neonectria ditissima</name>
    <dbReference type="NCBI Taxonomy" id="78410"/>
    <lineage>
        <taxon>Eukaryota</taxon>
        <taxon>Fungi</taxon>
        <taxon>Dikarya</taxon>
        <taxon>Ascomycota</taxon>
        <taxon>Pezizomycotina</taxon>
        <taxon>Sordariomycetes</taxon>
        <taxon>Hypocreomycetidae</taxon>
        <taxon>Hypocreales</taxon>
        <taxon>Nectriaceae</taxon>
        <taxon>Neonectria</taxon>
    </lineage>
</organism>
<feature type="compositionally biased region" description="Polar residues" evidence="2">
    <location>
        <begin position="695"/>
        <end position="704"/>
    </location>
</feature>
<feature type="region of interest" description="Disordered" evidence="2">
    <location>
        <begin position="851"/>
        <end position="953"/>
    </location>
</feature>
<feature type="compositionally biased region" description="Basic residues" evidence="2">
    <location>
        <begin position="497"/>
        <end position="511"/>
    </location>
</feature>
<evidence type="ECO:0000256" key="2">
    <source>
        <dbReference type="SAM" id="MobiDB-lite"/>
    </source>
</evidence>
<keyword evidence="4" id="KW-1185">Reference proteome</keyword>
<keyword evidence="1" id="KW-0175">Coiled coil</keyword>
<gene>
    <name evidence="3" type="ORF">AK830_g4965</name>
</gene>
<dbReference type="STRING" id="78410.A0A0P7BM97"/>
<dbReference type="EMBL" id="LKCW01000062">
    <property type="protein sequence ID" value="KPM41598.1"/>
    <property type="molecule type" value="Genomic_DNA"/>
</dbReference>
<feature type="region of interest" description="Disordered" evidence="2">
    <location>
        <begin position="971"/>
        <end position="997"/>
    </location>
</feature>
<feature type="compositionally biased region" description="Polar residues" evidence="2">
    <location>
        <begin position="882"/>
        <end position="893"/>
    </location>
</feature>
<feature type="compositionally biased region" description="Acidic residues" evidence="2">
    <location>
        <begin position="549"/>
        <end position="562"/>
    </location>
</feature>
<feature type="compositionally biased region" description="Acidic residues" evidence="2">
    <location>
        <begin position="47"/>
        <end position="61"/>
    </location>
</feature>